<evidence type="ECO:0000256" key="2">
    <source>
        <dbReference type="SAM" id="MobiDB-lite"/>
    </source>
</evidence>
<organism evidence="3 4">
    <name type="scientific">Camelimonas lactis</name>
    <dbReference type="NCBI Taxonomy" id="659006"/>
    <lineage>
        <taxon>Bacteria</taxon>
        <taxon>Pseudomonadati</taxon>
        <taxon>Pseudomonadota</taxon>
        <taxon>Alphaproteobacteria</taxon>
        <taxon>Hyphomicrobiales</taxon>
        <taxon>Chelatococcaceae</taxon>
        <taxon>Camelimonas</taxon>
    </lineage>
</organism>
<dbReference type="RefSeq" id="WP_132002275.1">
    <property type="nucleotide sequence ID" value="NZ_JBHUNN010000002.1"/>
</dbReference>
<proteinExistence type="inferred from homology"/>
<comment type="caution">
    <text evidence="3">The sequence shown here is derived from an EMBL/GenBank/DDBJ whole genome shotgun (WGS) entry which is preliminary data.</text>
</comment>
<dbReference type="OrthoDB" id="9809693at2"/>
<gene>
    <name evidence="3" type="ORF">EV666_101445</name>
</gene>
<sequence length="153" mass="16821">MSDDIIEENIINLTTSIVSAYVKNNQIDSEQLSDVINSVHNSLTRLSGAATESANKLKPAVPIKRSVTPEYIICLEDGKRFKFLKRHLSAAFGMTPAEYRAKWNLPPTYPMIAPNYASPRTRGPYGYNDVFTPEGGERTAASASAGGRRQARS</sequence>
<dbReference type="GO" id="GO:0003677">
    <property type="term" value="F:DNA binding"/>
    <property type="evidence" value="ECO:0007669"/>
    <property type="project" value="InterPro"/>
</dbReference>
<feature type="compositionally biased region" description="Low complexity" evidence="2">
    <location>
        <begin position="138"/>
        <end position="153"/>
    </location>
</feature>
<dbReference type="GO" id="GO:0006355">
    <property type="term" value="P:regulation of DNA-templated transcription"/>
    <property type="evidence" value="ECO:0007669"/>
    <property type="project" value="InterPro"/>
</dbReference>
<feature type="region of interest" description="Disordered" evidence="2">
    <location>
        <begin position="123"/>
        <end position="153"/>
    </location>
</feature>
<evidence type="ECO:0000256" key="1">
    <source>
        <dbReference type="ARBA" id="ARBA00007031"/>
    </source>
</evidence>
<dbReference type="AlphaFoldDB" id="A0A4R2GY39"/>
<dbReference type="EMBL" id="SLWL01000001">
    <property type="protein sequence ID" value="TCO16192.1"/>
    <property type="molecule type" value="Genomic_DNA"/>
</dbReference>
<evidence type="ECO:0000313" key="3">
    <source>
        <dbReference type="EMBL" id="TCO16192.1"/>
    </source>
</evidence>
<protein>
    <submittedName>
        <fullName evidence="3">MucR family transcriptional regulator</fullName>
    </submittedName>
</protein>
<dbReference type="InterPro" id="IPR041920">
    <property type="entry name" value="ROS/MUCR_sf"/>
</dbReference>
<dbReference type="GO" id="GO:0008270">
    <property type="term" value="F:zinc ion binding"/>
    <property type="evidence" value="ECO:0007669"/>
    <property type="project" value="InterPro"/>
</dbReference>
<name>A0A4R2GY39_9HYPH</name>
<dbReference type="Proteomes" id="UP000294881">
    <property type="component" value="Unassembled WGS sequence"/>
</dbReference>
<dbReference type="InterPro" id="IPR008807">
    <property type="entry name" value="ROS_MUCR"/>
</dbReference>
<accession>A0A4R2GY39</accession>
<comment type="similarity">
    <text evidence="1">Belongs to the ros/MucR family.</text>
</comment>
<dbReference type="Pfam" id="PF05443">
    <property type="entry name" value="ROS_MUCR"/>
    <property type="match status" value="1"/>
</dbReference>
<dbReference type="Gene3D" id="1.10.10.1550">
    <property type="entry name" value="ROS/MUCR transcriptional regulator protein"/>
    <property type="match status" value="1"/>
</dbReference>
<reference evidence="3 4" key="1">
    <citation type="submission" date="2019-03" db="EMBL/GenBank/DDBJ databases">
        <title>Genomic Encyclopedia of Type Strains, Phase IV (KMG-IV): sequencing the most valuable type-strain genomes for metagenomic binning, comparative biology and taxonomic classification.</title>
        <authorList>
            <person name="Goeker M."/>
        </authorList>
    </citation>
    <scope>NUCLEOTIDE SEQUENCE [LARGE SCALE GENOMIC DNA]</scope>
    <source>
        <strain evidence="3 4">DSM 22958</strain>
    </source>
</reference>
<keyword evidence="4" id="KW-1185">Reference proteome</keyword>
<evidence type="ECO:0000313" key="4">
    <source>
        <dbReference type="Proteomes" id="UP000294881"/>
    </source>
</evidence>